<dbReference type="GO" id="GO:0016790">
    <property type="term" value="F:thiolester hydrolase activity"/>
    <property type="evidence" value="ECO:0007669"/>
    <property type="project" value="UniProtKB-ARBA"/>
</dbReference>
<evidence type="ECO:0000259" key="1">
    <source>
        <dbReference type="Pfam" id="PF03061"/>
    </source>
</evidence>
<dbReference type="EMBL" id="BMZD01000006">
    <property type="protein sequence ID" value="GHA03239.1"/>
    <property type="molecule type" value="Genomic_DNA"/>
</dbReference>
<sequence length="159" mass="17238">MSEHPHDKLQPDLPSLRPGLAQMTEGPWAGWYRWEPVDHFEEHAGPFFCRPDGDGIECAFMPEAKNRNGGGNIHGGALMTFADYALFMIAGGMDTAVHGVTVTMNCEFVGAAEPGKLLTARGEVVRAGGSLVFVRGMIAEGERNVLAFSGTIKRFRTKS</sequence>
<accession>A0A918RLR4</accession>
<reference evidence="2" key="1">
    <citation type="journal article" date="2014" name="Int. J. Syst. Evol. Microbiol.">
        <title>Complete genome sequence of Corynebacterium casei LMG S-19264T (=DSM 44701T), isolated from a smear-ripened cheese.</title>
        <authorList>
            <consortium name="US DOE Joint Genome Institute (JGI-PGF)"/>
            <person name="Walter F."/>
            <person name="Albersmeier A."/>
            <person name="Kalinowski J."/>
            <person name="Ruckert C."/>
        </authorList>
    </citation>
    <scope>NUCLEOTIDE SEQUENCE</scope>
    <source>
        <strain evidence="2">KCTC 32422</strain>
    </source>
</reference>
<keyword evidence="3" id="KW-1185">Reference proteome</keyword>
<comment type="caution">
    <text evidence="2">The sequence shown here is derived from an EMBL/GenBank/DDBJ whole genome shotgun (WGS) entry which is preliminary data.</text>
</comment>
<dbReference type="SUPFAM" id="SSF54637">
    <property type="entry name" value="Thioesterase/thiol ester dehydrase-isomerase"/>
    <property type="match status" value="1"/>
</dbReference>
<protein>
    <submittedName>
        <fullName evidence="2">Thioesterase</fullName>
    </submittedName>
</protein>
<dbReference type="Pfam" id="PF03061">
    <property type="entry name" value="4HBT"/>
    <property type="match status" value="1"/>
</dbReference>
<gene>
    <name evidence="2" type="ORF">GCM10011617_25290</name>
</gene>
<dbReference type="AlphaFoldDB" id="A0A918RLR4"/>
<proteinExistence type="predicted"/>
<evidence type="ECO:0000313" key="2">
    <source>
        <dbReference type="EMBL" id="GHA03239.1"/>
    </source>
</evidence>
<dbReference type="CDD" id="cd03443">
    <property type="entry name" value="PaaI_thioesterase"/>
    <property type="match status" value="1"/>
</dbReference>
<dbReference type="Gene3D" id="3.10.129.10">
    <property type="entry name" value="Hotdog Thioesterase"/>
    <property type="match status" value="1"/>
</dbReference>
<organism evidence="2 3">
    <name type="scientific">Novosphingobium arvoryzae</name>
    <dbReference type="NCBI Taxonomy" id="1256514"/>
    <lineage>
        <taxon>Bacteria</taxon>
        <taxon>Pseudomonadati</taxon>
        <taxon>Pseudomonadota</taxon>
        <taxon>Alphaproteobacteria</taxon>
        <taxon>Sphingomonadales</taxon>
        <taxon>Sphingomonadaceae</taxon>
        <taxon>Novosphingobium</taxon>
    </lineage>
</organism>
<dbReference type="InterPro" id="IPR029069">
    <property type="entry name" value="HotDog_dom_sf"/>
</dbReference>
<feature type="domain" description="Thioesterase" evidence="1">
    <location>
        <begin position="70"/>
        <end position="143"/>
    </location>
</feature>
<dbReference type="Proteomes" id="UP000634139">
    <property type="component" value="Unassembled WGS sequence"/>
</dbReference>
<reference evidence="2" key="2">
    <citation type="submission" date="2020-09" db="EMBL/GenBank/DDBJ databases">
        <authorList>
            <person name="Sun Q."/>
            <person name="Kim S."/>
        </authorList>
    </citation>
    <scope>NUCLEOTIDE SEQUENCE</scope>
    <source>
        <strain evidence="2">KCTC 32422</strain>
    </source>
</reference>
<dbReference type="InterPro" id="IPR006683">
    <property type="entry name" value="Thioestr_dom"/>
</dbReference>
<name>A0A918RLR4_9SPHN</name>
<evidence type="ECO:0000313" key="3">
    <source>
        <dbReference type="Proteomes" id="UP000634139"/>
    </source>
</evidence>
<dbReference type="RefSeq" id="WP_189542108.1">
    <property type="nucleotide sequence ID" value="NZ_BMZD01000006.1"/>
</dbReference>